<evidence type="ECO:0000256" key="2">
    <source>
        <dbReference type="ARBA" id="ARBA00004687"/>
    </source>
</evidence>
<organism evidence="10 11">
    <name type="scientific">Syphacia muris</name>
    <dbReference type="NCBI Taxonomy" id="451379"/>
    <lineage>
        <taxon>Eukaryota</taxon>
        <taxon>Metazoa</taxon>
        <taxon>Ecdysozoa</taxon>
        <taxon>Nematoda</taxon>
        <taxon>Chromadorea</taxon>
        <taxon>Rhabditida</taxon>
        <taxon>Spirurina</taxon>
        <taxon>Oxyuridomorpha</taxon>
        <taxon>Oxyuroidea</taxon>
        <taxon>Oxyuridae</taxon>
        <taxon>Syphacia</taxon>
    </lineage>
</organism>
<evidence type="ECO:0000313" key="11">
    <source>
        <dbReference type="WBParaSite" id="SMUV_0000436201-mRNA-1"/>
    </source>
</evidence>
<feature type="transmembrane region" description="Helical" evidence="9">
    <location>
        <begin position="7"/>
        <end position="32"/>
    </location>
</feature>
<dbReference type="STRING" id="451379.A0A0N5AIV1"/>
<dbReference type="GO" id="GO:0034198">
    <property type="term" value="P:cellular response to amino acid starvation"/>
    <property type="evidence" value="ECO:0007669"/>
    <property type="project" value="TreeGrafter"/>
</dbReference>
<proteinExistence type="inferred from homology"/>
<protein>
    <submittedName>
        <fullName evidence="11">Nitrogen permease regulator 2-like protein</fullName>
    </submittedName>
</protein>
<comment type="subcellular location">
    <subcellularLocation>
        <location evidence="1">Endoplasmic reticulum membrane</location>
        <topology evidence="1">Multi-pass membrane protein</topology>
    </subcellularLocation>
</comment>
<evidence type="ECO:0000256" key="6">
    <source>
        <dbReference type="ARBA" id="ARBA00022824"/>
    </source>
</evidence>
<dbReference type="UniPathway" id="UPA00196"/>
<dbReference type="AlphaFoldDB" id="A0A0N5AIV1"/>
<keyword evidence="10" id="KW-1185">Reference proteome</keyword>
<evidence type="ECO:0000256" key="5">
    <source>
        <dbReference type="ARBA" id="ARBA00022692"/>
    </source>
</evidence>
<evidence type="ECO:0000256" key="4">
    <source>
        <dbReference type="ARBA" id="ARBA00022502"/>
    </source>
</evidence>
<name>A0A0N5AIV1_9BILA</name>
<comment type="similarity">
    <text evidence="3">Belongs to the NPR2 family.</text>
</comment>
<sequence>MKRAGLIINLILRCASAAVLGVPVFYITAIIFGAPLLSHFLPTFLFSAVLSVFCLCPLTISFSSLRAFSDFLDLIEASWPRSPSAIEVKLFEIAAAGFSLGSVIGAWIGACFIPLDWDRWWQSTNLPRQFSSQLSDKKCLESDCEDDDTIPKLVGMMFAEFDAELGPVLVYQMPENIFSKKKFDSFSSAVIPKPDLFNHLVKVNHIVNEDNKVYKVIGNPRGLESKRYPRGRYIFNLCFIVYKSSKVDCMYEPVVQKCNNYLTQLEMEHEFLTKHKQKLPQLMLGIIKSLNSTGECTISVTDETSMYLKLCSSLNWYEPEMVSPYMVPIFSRIPPLNNADRLTQMDVLSQKICAKIDGVRCIRGIAKEVDIDPDLVARCVRNLQYYGVVSFLPLFMYCNTYVATHRLHEVFNNKELINECLEFVAIHDANGKRVVPRPIFSDVFRLYASLRVGMKLEDWYKQMNPRKYGVDEKRLIQFSIFHRFVRKLQLYPVTLPKEEETRKIPDSCNGDVSIDDFAVKHFTHPRKLYQTLMKEGDFVFICR</sequence>
<keyword evidence="4" id="KW-0337">GPI-anchor biosynthesis</keyword>
<evidence type="ECO:0000256" key="3">
    <source>
        <dbReference type="ARBA" id="ARBA00008433"/>
    </source>
</evidence>
<dbReference type="PANTHER" id="PTHR12991:SF10">
    <property type="entry name" value="GATOR COMPLEX PROTEIN NPRL2"/>
    <property type="match status" value="1"/>
</dbReference>
<feature type="transmembrane region" description="Helical" evidence="9">
    <location>
        <begin position="90"/>
        <end position="115"/>
    </location>
</feature>
<dbReference type="GO" id="GO:0010508">
    <property type="term" value="P:positive regulation of autophagy"/>
    <property type="evidence" value="ECO:0007669"/>
    <property type="project" value="TreeGrafter"/>
</dbReference>
<dbReference type="GO" id="GO:0005096">
    <property type="term" value="F:GTPase activator activity"/>
    <property type="evidence" value="ECO:0007669"/>
    <property type="project" value="TreeGrafter"/>
</dbReference>
<keyword evidence="8 9" id="KW-0472">Membrane</keyword>
<dbReference type="GO" id="GO:1904262">
    <property type="term" value="P:negative regulation of TORC1 signaling"/>
    <property type="evidence" value="ECO:0007669"/>
    <property type="project" value="TreeGrafter"/>
</dbReference>
<dbReference type="Proteomes" id="UP000046393">
    <property type="component" value="Unplaced"/>
</dbReference>
<comment type="pathway">
    <text evidence="2">Glycolipid biosynthesis; glycosylphosphatidylinositol-anchor biosynthesis.</text>
</comment>
<dbReference type="WBParaSite" id="SMUV_0000436201-mRNA-1">
    <property type="protein sequence ID" value="SMUV_0000436201-mRNA-1"/>
    <property type="gene ID" value="SMUV_0000436201"/>
</dbReference>
<dbReference type="Pfam" id="PF06699">
    <property type="entry name" value="PIG-F"/>
    <property type="match status" value="1"/>
</dbReference>
<evidence type="ECO:0000313" key="10">
    <source>
        <dbReference type="Proteomes" id="UP000046393"/>
    </source>
</evidence>
<keyword evidence="7 9" id="KW-1133">Transmembrane helix</keyword>
<dbReference type="Pfam" id="PF06218">
    <property type="entry name" value="NPR2"/>
    <property type="match status" value="2"/>
</dbReference>
<feature type="transmembrane region" description="Helical" evidence="9">
    <location>
        <begin position="44"/>
        <end position="69"/>
    </location>
</feature>
<reference evidence="11" key="1">
    <citation type="submission" date="2017-02" db="UniProtKB">
        <authorList>
            <consortium name="WormBaseParasite"/>
        </authorList>
    </citation>
    <scope>IDENTIFICATION</scope>
</reference>
<dbReference type="GO" id="GO:0005774">
    <property type="term" value="C:vacuolar membrane"/>
    <property type="evidence" value="ECO:0007669"/>
    <property type="project" value="TreeGrafter"/>
</dbReference>
<evidence type="ECO:0000256" key="7">
    <source>
        <dbReference type="ARBA" id="ARBA00022989"/>
    </source>
</evidence>
<dbReference type="InterPro" id="IPR009580">
    <property type="entry name" value="GPI_biosynthesis_protein_Pig-F"/>
</dbReference>
<evidence type="ECO:0000256" key="1">
    <source>
        <dbReference type="ARBA" id="ARBA00004477"/>
    </source>
</evidence>
<accession>A0A0N5AIV1</accession>
<keyword evidence="5 9" id="KW-0812">Transmembrane</keyword>
<dbReference type="GO" id="GO:0005789">
    <property type="term" value="C:endoplasmic reticulum membrane"/>
    <property type="evidence" value="ECO:0007669"/>
    <property type="project" value="UniProtKB-SubCell"/>
</dbReference>
<evidence type="ECO:0000256" key="9">
    <source>
        <dbReference type="SAM" id="Phobius"/>
    </source>
</evidence>
<dbReference type="GO" id="GO:0006506">
    <property type="term" value="P:GPI anchor biosynthetic process"/>
    <property type="evidence" value="ECO:0007669"/>
    <property type="project" value="UniProtKB-UniPathway"/>
</dbReference>
<dbReference type="PANTHER" id="PTHR12991">
    <property type="entry name" value="NITROGEN PERMEASE REGULATOR 2/TUMOR SUPPRESSOR CANDIDATE 4"/>
    <property type="match status" value="1"/>
</dbReference>
<dbReference type="GO" id="GO:1990130">
    <property type="term" value="C:GATOR1 complex"/>
    <property type="evidence" value="ECO:0007669"/>
    <property type="project" value="TreeGrafter"/>
</dbReference>
<keyword evidence="6" id="KW-0256">Endoplasmic reticulum</keyword>
<dbReference type="InterPro" id="IPR009348">
    <property type="entry name" value="NPR2-like"/>
</dbReference>
<evidence type="ECO:0000256" key="8">
    <source>
        <dbReference type="ARBA" id="ARBA00023136"/>
    </source>
</evidence>